<dbReference type="InterPro" id="IPR011008">
    <property type="entry name" value="Dimeric_a/b-barrel"/>
</dbReference>
<dbReference type="Pfam" id="PF03992">
    <property type="entry name" value="ABM"/>
    <property type="match status" value="1"/>
</dbReference>
<dbReference type="PROSITE" id="PS51725">
    <property type="entry name" value="ABM"/>
    <property type="match status" value="1"/>
</dbReference>
<name>A0ABX7DZ73_9BACI</name>
<dbReference type="EMBL" id="CP065425">
    <property type="protein sequence ID" value="QQZ08284.1"/>
    <property type="molecule type" value="Genomic_DNA"/>
</dbReference>
<sequence>MNLYMTTGTYEFLIKILNKYKDEQMLLMQNAQNSLIIHETMNKSVFGSPRKYEVIDGEGHFPNEGYVVFYNIPISDEAKPVYEYNVQKNMQLIQSAPGIVAIRFLKPKKGDTYIILTIWADEKDYNNWTRTESYQTMIAQQSFDAPLSSNTIFNGTPYETYYTIPNDEK</sequence>
<dbReference type="InterPro" id="IPR007138">
    <property type="entry name" value="ABM_dom"/>
</dbReference>
<dbReference type="Gene3D" id="3.30.70.100">
    <property type="match status" value="1"/>
</dbReference>
<proteinExistence type="predicted"/>
<protein>
    <submittedName>
        <fullName evidence="2">Antibiotic biosynthesis monooxygenase</fullName>
    </submittedName>
</protein>
<evidence type="ECO:0000259" key="1">
    <source>
        <dbReference type="PROSITE" id="PS51725"/>
    </source>
</evidence>
<keyword evidence="2" id="KW-0503">Monooxygenase</keyword>
<dbReference type="InterPro" id="IPR050404">
    <property type="entry name" value="Heme-degrading_MO"/>
</dbReference>
<accession>A0ABX7DZ73</accession>
<dbReference type="RefSeq" id="WP_202777103.1">
    <property type="nucleotide sequence ID" value="NZ_CP065425.1"/>
</dbReference>
<keyword evidence="2" id="KW-0560">Oxidoreductase</keyword>
<evidence type="ECO:0000313" key="3">
    <source>
        <dbReference type="Proteomes" id="UP000595691"/>
    </source>
</evidence>
<keyword evidence="3" id="KW-1185">Reference proteome</keyword>
<dbReference type="Proteomes" id="UP000595691">
    <property type="component" value="Chromosome"/>
</dbReference>
<dbReference type="PANTHER" id="PTHR34474">
    <property type="entry name" value="SIGNAL TRANSDUCTION PROTEIN TRAP"/>
    <property type="match status" value="1"/>
</dbReference>
<dbReference type="PANTHER" id="PTHR34474:SF2">
    <property type="entry name" value="SIGNAL TRANSDUCTION PROTEIN TRAP"/>
    <property type="match status" value="1"/>
</dbReference>
<evidence type="ECO:0000313" key="2">
    <source>
        <dbReference type="EMBL" id="QQZ08284.1"/>
    </source>
</evidence>
<gene>
    <name evidence="2" type="ORF">I5776_14535</name>
</gene>
<feature type="domain" description="ABM" evidence="1">
    <location>
        <begin position="66"/>
        <end position="153"/>
    </location>
</feature>
<reference evidence="2 3" key="1">
    <citation type="submission" date="2020-11" db="EMBL/GenBank/DDBJ databases">
        <title>Taxonomic evaluation of the Bacillus sporothermodurans group of bacteria based on whole genome sequences.</title>
        <authorList>
            <person name="Fiedler G."/>
            <person name="Herbstmann A.-D."/>
            <person name="Doll E."/>
            <person name="Wenning M."/>
            <person name="Brinks E."/>
            <person name="Kabisch J."/>
            <person name="Breitenwieser F."/>
            <person name="Lappann M."/>
            <person name="Boehnlein C."/>
            <person name="Franz C."/>
        </authorList>
    </citation>
    <scope>NUCLEOTIDE SEQUENCE [LARGE SCALE GENOMIC DNA]</scope>
    <source>
        <strain evidence="2 3">JCM 19841</strain>
    </source>
</reference>
<organism evidence="2 3">
    <name type="scientific">Heyndrickxia vini</name>
    <dbReference type="NCBI Taxonomy" id="1476025"/>
    <lineage>
        <taxon>Bacteria</taxon>
        <taxon>Bacillati</taxon>
        <taxon>Bacillota</taxon>
        <taxon>Bacilli</taxon>
        <taxon>Bacillales</taxon>
        <taxon>Bacillaceae</taxon>
        <taxon>Heyndrickxia</taxon>
    </lineage>
</organism>
<dbReference type="GO" id="GO:0004497">
    <property type="term" value="F:monooxygenase activity"/>
    <property type="evidence" value="ECO:0007669"/>
    <property type="project" value="UniProtKB-KW"/>
</dbReference>
<dbReference type="SUPFAM" id="SSF54909">
    <property type="entry name" value="Dimeric alpha+beta barrel"/>
    <property type="match status" value="1"/>
</dbReference>